<dbReference type="EC" id="3.2.1.52" evidence="3"/>
<dbReference type="OrthoDB" id="9805821at2"/>
<dbReference type="InterPro" id="IPR017853">
    <property type="entry name" value="GH"/>
</dbReference>
<dbReference type="Gene3D" id="3.40.50.1700">
    <property type="entry name" value="Glycoside hydrolase family 3 C-terminal domain"/>
    <property type="match status" value="1"/>
</dbReference>
<dbReference type="RefSeq" id="WP_077850144.1">
    <property type="nucleotide sequence ID" value="NZ_LZZM01000243.1"/>
</dbReference>
<dbReference type="EMBL" id="LZZM01000243">
    <property type="protein sequence ID" value="OOM70181.1"/>
    <property type="molecule type" value="Genomic_DNA"/>
</dbReference>
<evidence type="ECO:0000256" key="4">
    <source>
        <dbReference type="ARBA" id="ARBA00022801"/>
    </source>
</evidence>
<dbReference type="PANTHER" id="PTHR30480:SF13">
    <property type="entry name" value="BETA-HEXOSAMINIDASE"/>
    <property type="match status" value="1"/>
</dbReference>
<gene>
    <name evidence="7" type="primary">nag3</name>
    <name evidence="7" type="ORF">CLPUN_52660</name>
</gene>
<dbReference type="Proteomes" id="UP000190890">
    <property type="component" value="Unassembled WGS sequence"/>
</dbReference>
<proteinExistence type="inferred from homology"/>
<evidence type="ECO:0000313" key="8">
    <source>
        <dbReference type="Proteomes" id="UP000190890"/>
    </source>
</evidence>
<dbReference type="GO" id="GO:0009254">
    <property type="term" value="P:peptidoglycan turnover"/>
    <property type="evidence" value="ECO:0007669"/>
    <property type="project" value="TreeGrafter"/>
</dbReference>
<evidence type="ECO:0000256" key="3">
    <source>
        <dbReference type="ARBA" id="ARBA00012663"/>
    </source>
</evidence>
<dbReference type="Gene3D" id="3.20.20.300">
    <property type="entry name" value="Glycoside hydrolase, family 3, N-terminal domain"/>
    <property type="match status" value="1"/>
</dbReference>
<evidence type="ECO:0000256" key="5">
    <source>
        <dbReference type="ARBA" id="ARBA00023295"/>
    </source>
</evidence>
<evidence type="ECO:0000256" key="2">
    <source>
        <dbReference type="ARBA" id="ARBA00005336"/>
    </source>
</evidence>
<feature type="domain" description="Glycoside hydrolase family 3 N-terminal" evidence="6">
    <location>
        <begin position="28"/>
        <end position="346"/>
    </location>
</feature>
<dbReference type="PANTHER" id="PTHR30480">
    <property type="entry name" value="BETA-HEXOSAMINIDASE-RELATED"/>
    <property type="match status" value="1"/>
</dbReference>
<dbReference type="STRING" id="29367.CLPUN_52660"/>
<organism evidence="7 8">
    <name type="scientific">Clostridium puniceum</name>
    <dbReference type="NCBI Taxonomy" id="29367"/>
    <lineage>
        <taxon>Bacteria</taxon>
        <taxon>Bacillati</taxon>
        <taxon>Bacillota</taxon>
        <taxon>Clostridia</taxon>
        <taxon>Eubacteriales</taxon>
        <taxon>Clostridiaceae</taxon>
        <taxon>Clostridium</taxon>
    </lineage>
</organism>
<keyword evidence="8" id="KW-1185">Reference proteome</keyword>
<evidence type="ECO:0000256" key="1">
    <source>
        <dbReference type="ARBA" id="ARBA00001231"/>
    </source>
</evidence>
<comment type="similarity">
    <text evidence="2">Belongs to the glycosyl hydrolase 3 family.</text>
</comment>
<evidence type="ECO:0000313" key="7">
    <source>
        <dbReference type="EMBL" id="OOM70181.1"/>
    </source>
</evidence>
<comment type="catalytic activity">
    <reaction evidence="1">
        <text>Hydrolysis of terminal non-reducing N-acetyl-D-hexosamine residues in N-acetyl-beta-D-hexosaminides.</text>
        <dbReference type="EC" id="3.2.1.52"/>
    </reaction>
</comment>
<name>A0A1S8SXS9_9CLOT</name>
<dbReference type="InterPro" id="IPR050226">
    <property type="entry name" value="NagZ_Beta-hexosaminidase"/>
</dbReference>
<dbReference type="Pfam" id="PF00933">
    <property type="entry name" value="Glyco_hydro_3"/>
    <property type="match status" value="1"/>
</dbReference>
<dbReference type="SUPFAM" id="SSF51445">
    <property type="entry name" value="(Trans)glycosidases"/>
    <property type="match status" value="1"/>
</dbReference>
<keyword evidence="4 7" id="KW-0378">Hydrolase</keyword>
<evidence type="ECO:0000259" key="6">
    <source>
        <dbReference type="Pfam" id="PF00933"/>
    </source>
</evidence>
<dbReference type="InterPro" id="IPR036881">
    <property type="entry name" value="Glyco_hydro_3_C_sf"/>
</dbReference>
<keyword evidence="5 7" id="KW-0326">Glycosidase</keyword>
<dbReference type="GO" id="GO:0004563">
    <property type="term" value="F:beta-N-acetylhexosaminidase activity"/>
    <property type="evidence" value="ECO:0007669"/>
    <property type="project" value="UniProtKB-EC"/>
</dbReference>
<protein>
    <recommendedName>
        <fullName evidence="3">beta-N-acetylhexosaminidase</fullName>
        <ecNumber evidence="3">3.2.1.52</ecNumber>
    </recommendedName>
</protein>
<reference evidence="7 8" key="1">
    <citation type="submission" date="2016-05" db="EMBL/GenBank/DDBJ databases">
        <title>Microbial solvent formation.</title>
        <authorList>
            <person name="Poehlein A."/>
            <person name="Montoya Solano J.D."/>
            <person name="Flitsch S."/>
            <person name="Krabben P."/>
            <person name="Duerre P."/>
            <person name="Daniel R."/>
        </authorList>
    </citation>
    <scope>NUCLEOTIDE SEQUENCE [LARGE SCALE GENOMIC DNA]</scope>
    <source>
        <strain evidence="7 8">DSM 2619</strain>
    </source>
</reference>
<dbReference type="InterPro" id="IPR001764">
    <property type="entry name" value="Glyco_hydro_3_N"/>
</dbReference>
<sequence>MIDLKVNPFYLKEEDIKWVEETLEEMDLNEKIGQLFCPVGVTDNKEELKGFLSKVKPGGMMYRPGKGEEIRRIHKVLQDNSKIPLLISANLEAGGNGIAVDGTYFGKQMQVAATADDNMAYKLGLVAGREGRAAGCNWAFAPIVDIDMNFRNPITNVRTYGSDSERVLTMARQCIKGMNEAGVAVSIKHFPGDGVDERDQHLLSSVNSLSVEEWNKTYGMVYKELIEAGAQTVMAGHILLPSYSKKLNPNLKDEEIMPATLSEELLNGLLRKELGFNGLIVTDATPMIGFNVAERREIAVPKSIACGCDMFLFNKNVEEDFNFMLKGIENGILTLERVDEAVTRILATKAALGLHKQKEENALILDEKELSVLKCEEHEIWAKECADKSVTLVKDTQNLLPITPEKYKRIRLYVLGDSEDGGFKEGEKVSDKVKQKLENEGFVVDIFDNKKLDFREIFEGGIEELKAKYDLALYVANIETASNQTTVRVDWIHLMAANAPWFVKDIPTMFISMANPYHLLDVPMIKTFINAYSSSEYIVEAVIEKITGKSEFKGINPVDPFCNTWGTRF</sequence>
<accession>A0A1S8SXS9</accession>
<comment type="caution">
    <text evidence="7">The sequence shown here is derived from an EMBL/GenBank/DDBJ whole genome shotgun (WGS) entry which is preliminary data.</text>
</comment>
<dbReference type="AlphaFoldDB" id="A0A1S8SXS9"/>
<dbReference type="GO" id="GO:0005975">
    <property type="term" value="P:carbohydrate metabolic process"/>
    <property type="evidence" value="ECO:0007669"/>
    <property type="project" value="InterPro"/>
</dbReference>
<dbReference type="PRINTS" id="PR00133">
    <property type="entry name" value="GLHYDRLASE3"/>
</dbReference>
<dbReference type="InterPro" id="IPR036962">
    <property type="entry name" value="Glyco_hydro_3_N_sf"/>
</dbReference>